<reference evidence="1 2" key="2">
    <citation type="submission" date="2019-07" db="EMBL/GenBank/DDBJ databases">
        <authorList>
            <person name="Huang Y."/>
        </authorList>
    </citation>
    <scope>NUCLEOTIDE SEQUENCE [LARGE SCALE GENOMIC DNA]</scope>
    <source>
        <strain evidence="1 2">HY188</strain>
    </source>
</reference>
<sequence>MSLLPQPRHGLPVRVRPMPDDVLGYHPDREQVADTALDIADRIRDTSPQLVSDQVCALAWSRPGLAAQLILTLAVWLPIEDMNGAALAAQARRVATGGGR</sequence>
<dbReference type="Proteomes" id="UP000317344">
    <property type="component" value="Chromosome"/>
</dbReference>
<keyword evidence="2" id="KW-1185">Reference proteome</keyword>
<name>A0A516X4H2_9ACTN</name>
<gene>
    <name evidence="1" type="ORF">FO059_12320</name>
</gene>
<accession>A0A516X4H2</accession>
<reference evidence="1 2" key="1">
    <citation type="submission" date="2019-07" db="EMBL/GenBank/DDBJ databases">
        <title>Tomitella cavernea sp. nov., an actinomycete isolated from soil.</title>
        <authorList>
            <person name="Cheng J."/>
        </authorList>
    </citation>
    <scope>NUCLEOTIDE SEQUENCE [LARGE SCALE GENOMIC DNA]</scope>
    <source>
        <strain evidence="1 2">HY188</strain>
    </source>
</reference>
<dbReference type="RefSeq" id="WP_143909153.1">
    <property type="nucleotide sequence ID" value="NZ_CP041765.1"/>
</dbReference>
<proteinExistence type="predicted"/>
<protein>
    <submittedName>
        <fullName evidence="1">Uncharacterized protein</fullName>
    </submittedName>
</protein>
<evidence type="ECO:0000313" key="1">
    <source>
        <dbReference type="EMBL" id="QDQ97954.1"/>
    </source>
</evidence>
<organism evidence="1 2">
    <name type="scientific">Tomitella fengzijianii</name>
    <dbReference type="NCBI Taxonomy" id="2597660"/>
    <lineage>
        <taxon>Bacteria</taxon>
        <taxon>Bacillati</taxon>
        <taxon>Actinomycetota</taxon>
        <taxon>Actinomycetes</taxon>
        <taxon>Mycobacteriales</taxon>
        <taxon>Tomitella</taxon>
    </lineage>
</organism>
<dbReference type="KEGG" id="toy:FO059_12320"/>
<dbReference type="EMBL" id="CP041765">
    <property type="protein sequence ID" value="QDQ97954.1"/>
    <property type="molecule type" value="Genomic_DNA"/>
</dbReference>
<dbReference type="AlphaFoldDB" id="A0A516X4H2"/>
<evidence type="ECO:0000313" key="2">
    <source>
        <dbReference type="Proteomes" id="UP000317344"/>
    </source>
</evidence>